<evidence type="ECO:0000256" key="4">
    <source>
        <dbReference type="ARBA" id="ARBA00023054"/>
    </source>
</evidence>
<dbReference type="SMART" id="SM01156">
    <property type="entry name" value="DUF1716"/>
    <property type="match status" value="1"/>
</dbReference>
<dbReference type="InterPro" id="IPR013180">
    <property type="entry name" value="CTNNBL1_N"/>
</dbReference>
<comment type="subcellular location">
    <subcellularLocation>
        <location evidence="1">Nucleus</location>
    </subcellularLocation>
</comment>
<comment type="caution">
    <text evidence="8">The sequence shown here is derived from an EMBL/GenBank/DDBJ whole genome shotgun (WGS) entry which is preliminary data.</text>
</comment>
<dbReference type="Pfam" id="PF08216">
    <property type="entry name" value="CTNNBL"/>
    <property type="match status" value="1"/>
</dbReference>
<proteinExistence type="predicted"/>
<evidence type="ECO:0000313" key="9">
    <source>
        <dbReference type="Proteomes" id="UP001431209"/>
    </source>
</evidence>
<evidence type="ECO:0000256" key="3">
    <source>
        <dbReference type="ARBA" id="ARBA00022737"/>
    </source>
</evidence>
<keyword evidence="4" id="KW-0175">Coiled coil</keyword>
<gene>
    <name evidence="8" type="ORF">AKO1_014436</name>
</gene>
<dbReference type="InterPro" id="IPR039678">
    <property type="entry name" value="CTNNBL1"/>
</dbReference>
<dbReference type="PANTHER" id="PTHR14978">
    <property type="entry name" value="BETA-CATENIN-LIKE PROTEIN 1 NUCLEAR ASSOCIATED PROTEIN"/>
    <property type="match status" value="1"/>
</dbReference>
<evidence type="ECO:0000256" key="2">
    <source>
        <dbReference type="ARBA" id="ARBA00022553"/>
    </source>
</evidence>
<dbReference type="FunFam" id="1.25.10.10:FF:001136">
    <property type="entry name" value="Beta-catenin-like protein 1"/>
    <property type="match status" value="1"/>
</dbReference>
<keyword evidence="3" id="KW-0677">Repeat</keyword>
<evidence type="ECO:0000256" key="6">
    <source>
        <dbReference type="SAM" id="MobiDB-lite"/>
    </source>
</evidence>
<dbReference type="InterPro" id="IPR016024">
    <property type="entry name" value="ARM-type_fold"/>
</dbReference>
<dbReference type="Proteomes" id="UP001431209">
    <property type="component" value="Unassembled WGS sequence"/>
</dbReference>
<evidence type="ECO:0000256" key="1">
    <source>
        <dbReference type="ARBA" id="ARBA00004123"/>
    </source>
</evidence>
<evidence type="ECO:0000259" key="7">
    <source>
        <dbReference type="SMART" id="SM01156"/>
    </source>
</evidence>
<dbReference type="Gene3D" id="1.25.10.10">
    <property type="entry name" value="Leucine-rich Repeat Variant"/>
    <property type="match status" value="1"/>
</dbReference>
<dbReference type="EMBL" id="JAOPGA020000870">
    <property type="protein sequence ID" value="KAL0482548.1"/>
    <property type="molecule type" value="Genomic_DNA"/>
</dbReference>
<keyword evidence="5" id="KW-0539">Nucleus</keyword>
<sequence length="506" mass="58485">MSFKQPAAPSTKKRKLGDESPQKNAKIPKTSNTIDQSALKKLITQFEKAINQNLQDREKYQSEPEKFMESEIKLDTCVKQLQEQFVPNVELYSSFVQWGGVELLLSLLIHENIDIMLDVLEMVAEFTETDNLEENHEQASTLIQKLVEQQIIPVVVSLLKDRQLSDDNAEHTKGIHDILSIIENLIEFDPETSITAAQKTPLLDYCLTSVSRTGEMKPTQLYAAEILTILMTNPDNIVWFTKQERLEKLLQRIAYYRKHKPADLTETELLENLFDTLCYVLTLQDCRDTFRRLEGIELLLLLIKEKKFTRFAALKSLNHSLMDNVKNCTRLVQAQGLKTLFALFTQPSKQQEQEYDEHVISCIVSLIKHCSGEDERDRTLIKLNEKCDRLLQLFIKYYVGVYDFDQRIDQVKTLIGSDDPDDLLRERLSAGLFLLQQVCFLICRLLVSFDQVKDVVTKEMKKHNIPNNTLLSVLQFQVDQIEDTSDPDHELLTSIIQDVEPMLKEE</sequence>
<accession>A0AAW2YZX2</accession>
<organism evidence="8 9">
    <name type="scientific">Acrasis kona</name>
    <dbReference type="NCBI Taxonomy" id="1008807"/>
    <lineage>
        <taxon>Eukaryota</taxon>
        <taxon>Discoba</taxon>
        <taxon>Heterolobosea</taxon>
        <taxon>Tetramitia</taxon>
        <taxon>Eutetramitia</taxon>
        <taxon>Acrasidae</taxon>
        <taxon>Acrasis</taxon>
    </lineage>
</organism>
<evidence type="ECO:0000256" key="5">
    <source>
        <dbReference type="ARBA" id="ARBA00023242"/>
    </source>
</evidence>
<feature type="domain" description="Beta-catenin-like protein 1 N-terminal" evidence="7">
    <location>
        <begin position="10"/>
        <end position="120"/>
    </location>
</feature>
<feature type="region of interest" description="Disordered" evidence="6">
    <location>
        <begin position="1"/>
        <end position="32"/>
    </location>
</feature>
<dbReference type="GO" id="GO:0005681">
    <property type="term" value="C:spliceosomal complex"/>
    <property type="evidence" value="ECO:0007669"/>
    <property type="project" value="TreeGrafter"/>
</dbReference>
<reference evidence="8 9" key="1">
    <citation type="submission" date="2024-03" db="EMBL/GenBank/DDBJ databases">
        <title>The Acrasis kona genome and developmental transcriptomes reveal deep origins of eukaryotic multicellular pathways.</title>
        <authorList>
            <person name="Sheikh S."/>
            <person name="Fu C.-J."/>
            <person name="Brown M.W."/>
            <person name="Baldauf S.L."/>
        </authorList>
    </citation>
    <scope>NUCLEOTIDE SEQUENCE [LARGE SCALE GENOMIC DNA]</scope>
    <source>
        <strain evidence="8 9">ATCC MYA-3509</strain>
    </source>
</reference>
<name>A0AAW2YZX2_9EUKA</name>
<protein>
    <submittedName>
        <fullName evidence="8">Beta-catenin-like protein CTNNBL</fullName>
    </submittedName>
</protein>
<dbReference type="InterPro" id="IPR011989">
    <property type="entry name" value="ARM-like"/>
</dbReference>
<evidence type="ECO:0000313" key="8">
    <source>
        <dbReference type="EMBL" id="KAL0482548.1"/>
    </source>
</evidence>
<dbReference type="SUPFAM" id="SSF48371">
    <property type="entry name" value="ARM repeat"/>
    <property type="match status" value="1"/>
</dbReference>
<dbReference type="PANTHER" id="PTHR14978:SF0">
    <property type="entry name" value="BETA-CATENIN-LIKE PROTEIN 1"/>
    <property type="match status" value="1"/>
</dbReference>
<dbReference type="AlphaFoldDB" id="A0AAW2YZX2"/>
<keyword evidence="9" id="KW-1185">Reference proteome</keyword>
<keyword evidence="2" id="KW-0597">Phosphoprotein</keyword>
<dbReference type="GO" id="GO:0010467">
    <property type="term" value="P:gene expression"/>
    <property type="evidence" value="ECO:0007669"/>
    <property type="project" value="UniProtKB-ARBA"/>
</dbReference>